<accession>A0A813IVW9</accession>
<keyword evidence="1" id="KW-1133">Transmembrane helix</keyword>
<feature type="transmembrane region" description="Helical" evidence="1">
    <location>
        <begin position="215"/>
        <end position="234"/>
    </location>
</feature>
<feature type="transmembrane region" description="Helical" evidence="1">
    <location>
        <begin position="178"/>
        <end position="203"/>
    </location>
</feature>
<protein>
    <submittedName>
        <fullName evidence="2">Uncharacterized protein</fullName>
    </submittedName>
</protein>
<keyword evidence="1" id="KW-0472">Membrane</keyword>
<evidence type="ECO:0000313" key="2">
    <source>
        <dbReference type="EMBL" id="CAE8663232.1"/>
    </source>
</evidence>
<feature type="transmembrane region" description="Helical" evidence="1">
    <location>
        <begin position="145"/>
        <end position="166"/>
    </location>
</feature>
<comment type="caution">
    <text evidence="2">The sequence shown here is derived from an EMBL/GenBank/DDBJ whole genome shotgun (WGS) entry which is preliminary data.</text>
</comment>
<dbReference type="AlphaFoldDB" id="A0A813IVW9"/>
<feature type="transmembrane region" description="Helical" evidence="1">
    <location>
        <begin position="24"/>
        <end position="45"/>
    </location>
</feature>
<feature type="transmembrane region" description="Helical" evidence="1">
    <location>
        <begin position="114"/>
        <end position="133"/>
    </location>
</feature>
<keyword evidence="1" id="KW-0812">Transmembrane</keyword>
<feature type="transmembrane region" description="Helical" evidence="1">
    <location>
        <begin position="73"/>
        <end position="93"/>
    </location>
</feature>
<organism evidence="2 3">
    <name type="scientific">Polarella glacialis</name>
    <name type="common">Dinoflagellate</name>
    <dbReference type="NCBI Taxonomy" id="89957"/>
    <lineage>
        <taxon>Eukaryota</taxon>
        <taxon>Sar</taxon>
        <taxon>Alveolata</taxon>
        <taxon>Dinophyceae</taxon>
        <taxon>Suessiales</taxon>
        <taxon>Suessiaceae</taxon>
        <taxon>Polarella</taxon>
    </lineage>
</organism>
<proteinExistence type="predicted"/>
<evidence type="ECO:0000313" key="3">
    <source>
        <dbReference type="Proteomes" id="UP000626109"/>
    </source>
</evidence>
<gene>
    <name evidence="2" type="ORF">PGLA2088_LOCUS15190</name>
</gene>
<sequence>MLNLLKLTFSLQDHESLVHPRMMLGANAEILFLTMAISAVITWIFKPEQLTDNPILRMVGYNNPCVFWDSPPALWVAFMLFTPTVYFSIRYAALDSMRAKSDPELGRLKYRIILVLNFWYAFSQCLTMGIFVVRPDDGTLTSMRLHGLCFIQLVMPLCMCISGNYLESMWKGDPLSKTQTMVLATYILVSILETVFAGSAVLLYKNDGVHVHNMYVMQAIDYAWFASLGPASIMMPHGKPLLIRVSEVSTVEVGFEGEELPHDEGKLKGQIE</sequence>
<name>A0A813IVW9_POLGL</name>
<dbReference type="EMBL" id="CAJNNW010018640">
    <property type="protein sequence ID" value="CAE8663232.1"/>
    <property type="molecule type" value="Genomic_DNA"/>
</dbReference>
<reference evidence="2" key="1">
    <citation type="submission" date="2021-02" db="EMBL/GenBank/DDBJ databases">
        <authorList>
            <person name="Dougan E. K."/>
            <person name="Rhodes N."/>
            <person name="Thang M."/>
            <person name="Chan C."/>
        </authorList>
    </citation>
    <scope>NUCLEOTIDE SEQUENCE</scope>
</reference>
<evidence type="ECO:0000256" key="1">
    <source>
        <dbReference type="SAM" id="Phobius"/>
    </source>
</evidence>
<dbReference type="Proteomes" id="UP000626109">
    <property type="component" value="Unassembled WGS sequence"/>
</dbReference>